<organism evidence="2 3">
    <name type="scientific">Grimontia hollisae CIP 101886</name>
    <dbReference type="NCBI Taxonomy" id="675812"/>
    <lineage>
        <taxon>Bacteria</taxon>
        <taxon>Pseudomonadati</taxon>
        <taxon>Pseudomonadota</taxon>
        <taxon>Gammaproteobacteria</taxon>
        <taxon>Vibrionales</taxon>
        <taxon>Vibrionaceae</taxon>
        <taxon>Grimontia</taxon>
    </lineage>
</organism>
<keyword evidence="1" id="KW-0456">Lyase</keyword>
<name>D0I339_GRIHO</name>
<dbReference type="AlphaFoldDB" id="D0I339"/>
<comment type="function">
    <text evidence="1">Displays glyoxalase activity, catalyzing the conversion of glyoxal to glycolate.</text>
</comment>
<reference evidence="2 3" key="1">
    <citation type="submission" date="2009-10" db="EMBL/GenBank/DDBJ databases">
        <authorList>
            <consortium name="Los Alamos National Laboratory (LANL)"/>
            <consortium name="National Microbial Pathogen Data Resource (NMPDR)"/>
            <person name="Saunders E.H."/>
            <person name="Munk A.C."/>
            <person name="Tapia R."/>
            <person name="Green L."/>
            <person name="Rogers Y."/>
            <person name="Detter J.C."/>
            <person name="Bruce D."/>
            <person name="Brettin T.S."/>
            <person name="Colwell R.R."/>
            <person name="Huq A."/>
            <person name="Grim C.J."/>
            <person name="Hasan N.A."/>
            <person name="Bartels D."/>
            <person name="Vonstein V."/>
        </authorList>
    </citation>
    <scope>NUCLEOTIDE SEQUENCE [LARGE SCALE GENOMIC DNA]</scope>
    <source>
        <strain evidence="2 3">CIP 101886</strain>
    </source>
</reference>
<comment type="similarity">
    <text evidence="1">Belongs to the peptidase C56 family.</text>
</comment>
<dbReference type="NCBIfam" id="NF008747">
    <property type="entry name" value="PRK11780.1"/>
    <property type="match status" value="1"/>
</dbReference>
<sequence length="223" mass="23430">MIDEGAVMKKVAVILAGCGVYDGAEIHESVLALLAIEQAGASWHCFAPDIQQHHVINHADGETSGDTRNVLQEAARIARGDIKPLSALNVNEFDALLLPGGFGVAKSLSSFATAGGEMEIEEEVLRVCKAFANAEKPAGYICISPVLIPKVYGPGAKGTIGNDPQVAQTFNAMGGEHVDCPVDDFVLDQSRRLLSTPAYMLATSVSDANAGISKLVTKLIELA</sequence>
<dbReference type="PIRSF" id="PIRSF006320">
    <property type="entry name" value="Elb2"/>
    <property type="match status" value="1"/>
</dbReference>
<gene>
    <name evidence="2" type="ORF">VHA_000170</name>
</gene>
<dbReference type="PANTHER" id="PTHR10224:SF12">
    <property type="entry name" value="GLYOXALASE ELBB"/>
    <property type="match status" value="1"/>
</dbReference>
<evidence type="ECO:0000313" key="3">
    <source>
        <dbReference type="Proteomes" id="UP000003604"/>
    </source>
</evidence>
<dbReference type="InterPro" id="IPR026041">
    <property type="entry name" value="ElbB"/>
</dbReference>
<keyword evidence="3" id="KW-1185">Reference proteome</keyword>
<dbReference type="Proteomes" id="UP000003604">
    <property type="component" value="Unassembled WGS sequence"/>
</dbReference>
<dbReference type="PANTHER" id="PTHR10224">
    <property type="entry name" value="ES1 PROTEIN HOMOLOG, MITOCHONDRIAL"/>
    <property type="match status" value="1"/>
</dbReference>
<dbReference type="eggNOG" id="COG3155">
    <property type="taxonomic scope" value="Bacteria"/>
</dbReference>
<proteinExistence type="inferred from homology"/>
<comment type="caution">
    <text evidence="2">The sequence shown here is derived from an EMBL/GenBank/DDBJ whole genome shotgun (WGS) entry which is preliminary data.</text>
</comment>
<dbReference type="InterPro" id="IPR029062">
    <property type="entry name" value="Class_I_gatase-like"/>
</dbReference>
<accession>D0I339</accession>
<dbReference type="Gene3D" id="3.40.50.880">
    <property type="match status" value="1"/>
</dbReference>
<dbReference type="EMBL" id="ADAQ01000006">
    <property type="protein sequence ID" value="EEY74081.1"/>
    <property type="molecule type" value="Genomic_DNA"/>
</dbReference>
<comment type="catalytic activity">
    <reaction evidence="1">
        <text>glyoxal + H2O = glycolate + H(+)</text>
        <dbReference type="Rhea" id="RHEA:51672"/>
        <dbReference type="ChEBI" id="CHEBI:15377"/>
        <dbReference type="ChEBI" id="CHEBI:15378"/>
        <dbReference type="ChEBI" id="CHEBI:29805"/>
        <dbReference type="ChEBI" id="CHEBI:34779"/>
    </reaction>
</comment>
<evidence type="ECO:0000313" key="2">
    <source>
        <dbReference type="EMBL" id="EEY74081.1"/>
    </source>
</evidence>
<dbReference type="SUPFAM" id="SSF52317">
    <property type="entry name" value="Class I glutamine amidotransferase-like"/>
    <property type="match status" value="1"/>
</dbReference>
<protein>
    <recommendedName>
        <fullName evidence="1">Glyoxalase</fullName>
    </recommendedName>
</protein>
<dbReference type="GO" id="GO:0016829">
    <property type="term" value="F:lyase activity"/>
    <property type="evidence" value="ECO:0007669"/>
    <property type="project" value="UniProtKB-UniRule"/>
</dbReference>
<dbReference type="CDD" id="cd03133">
    <property type="entry name" value="GATase1_ES1"/>
    <property type="match status" value="1"/>
</dbReference>
<evidence type="ECO:0000256" key="1">
    <source>
        <dbReference type="PIRNR" id="PIRNR006320"/>
    </source>
</evidence>